<keyword evidence="2" id="KW-1185">Reference proteome</keyword>
<dbReference type="Proteomes" id="UP001162480">
    <property type="component" value="Chromosome 8"/>
</dbReference>
<evidence type="ECO:0000313" key="1">
    <source>
        <dbReference type="EMBL" id="CAI9726544.1"/>
    </source>
</evidence>
<name>A0AA36F6W0_OCTVU</name>
<organism evidence="1 2">
    <name type="scientific">Octopus vulgaris</name>
    <name type="common">Common octopus</name>
    <dbReference type="NCBI Taxonomy" id="6645"/>
    <lineage>
        <taxon>Eukaryota</taxon>
        <taxon>Metazoa</taxon>
        <taxon>Spiralia</taxon>
        <taxon>Lophotrochozoa</taxon>
        <taxon>Mollusca</taxon>
        <taxon>Cephalopoda</taxon>
        <taxon>Coleoidea</taxon>
        <taxon>Octopodiformes</taxon>
        <taxon>Octopoda</taxon>
        <taxon>Incirrata</taxon>
        <taxon>Octopodidae</taxon>
        <taxon>Octopus</taxon>
    </lineage>
</organism>
<accession>A0AA36F6W0</accession>
<evidence type="ECO:0000313" key="2">
    <source>
        <dbReference type="Proteomes" id="UP001162480"/>
    </source>
</evidence>
<dbReference type="AlphaFoldDB" id="A0AA36F6W0"/>
<gene>
    <name evidence="1" type="ORF">OCTVUL_1B030054</name>
</gene>
<sequence>MFMFILRIERTEEPRICDIHAIPLKEYQCKVSSCDYCSGDGILFDVSGGSVGDSWEDRCGCGVDRCGVFGTGGSSSTCGGRFSDGCGASVTGAKL</sequence>
<protein>
    <submittedName>
        <fullName evidence="1">Uncharacterized protein</fullName>
    </submittedName>
</protein>
<proteinExistence type="predicted"/>
<dbReference type="EMBL" id="OX597821">
    <property type="protein sequence ID" value="CAI9726544.1"/>
    <property type="molecule type" value="Genomic_DNA"/>
</dbReference>
<reference evidence="1" key="1">
    <citation type="submission" date="2023-08" db="EMBL/GenBank/DDBJ databases">
        <authorList>
            <person name="Alioto T."/>
            <person name="Alioto T."/>
            <person name="Gomez Garrido J."/>
        </authorList>
    </citation>
    <scope>NUCLEOTIDE SEQUENCE</scope>
</reference>